<dbReference type="EMBL" id="MN739677">
    <property type="protein sequence ID" value="QHT20063.1"/>
    <property type="molecule type" value="Genomic_DNA"/>
</dbReference>
<reference evidence="1" key="1">
    <citation type="journal article" date="2020" name="Nature">
        <title>Giant virus diversity and host interactions through global metagenomics.</title>
        <authorList>
            <person name="Schulz F."/>
            <person name="Roux S."/>
            <person name="Paez-Espino D."/>
            <person name="Jungbluth S."/>
            <person name="Walsh D.A."/>
            <person name="Denef V.J."/>
            <person name="McMahon K.D."/>
            <person name="Konstantinidis K.T."/>
            <person name="Eloe-Fadrosh E.A."/>
            <person name="Kyrpides N.C."/>
            <person name="Woyke T."/>
        </authorList>
    </citation>
    <scope>NUCLEOTIDE SEQUENCE</scope>
    <source>
        <strain evidence="1">GVMAG-M-3300023174-60</strain>
    </source>
</reference>
<organism evidence="1">
    <name type="scientific">viral metagenome</name>
    <dbReference type="NCBI Taxonomy" id="1070528"/>
    <lineage>
        <taxon>unclassified sequences</taxon>
        <taxon>metagenomes</taxon>
        <taxon>organismal metagenomes</taxon>
    </lineage>
</organism>
<proteinExistence type="predicted"/>
<accession>A0A6C0DUX4</accession>
<sequence length="226" mass="25974">METSTIQIDAFSTNLHGARILCQGPFPNGRYAPIMESIQKLREPFKKKILLTRATFSLSKYLPLQYDAVFQVKDTHDWTLILTYITYAPKPLLVVAEDVPIPDGLWQKLNKTTTFVNITSSYVLNIRPYDAIFFAPIEELATSYTDYVLKLLQSMYKASYSPKEHKEVLQELRVASAGVCWTKYEEDTQGGAIYWYDPVGNNQGDSLSNKQMSELFNWLSQQFNRD</sequence>
<dbReference type="AlphaFoldDB" id="A0A6C0DUX4"/>
<name>A0A6C0DUX4_9ZZZZ</name>
<protein>
    <submittedName>
        <fullName evidence="1">Uncharacterized protein</fullName>
    </submittedName>
</protein>
<evidence type="ECO:0000313" key="1">
    <source>
        <dbReference type="EMBL" id="QHT20063.1"/>
    </source>
</evidence>